<protein>
    <submittedName>
        <fullName evidence="2">Uncharacterized protein</fullName>
    </submittedName>
</protein>
<dbReference type="OrthoDB" id="4334824at2"/>
<gene>
    <name evidence="2" type="ORF">AF335_02660</name>
    <name evidence="1" type="ORF">FHS36_000833</name>
</gene>
<evidence type="ECO:0000313" key="4">
    <source>
        <dbReference type="Proteomes" id="UP000528608"/>
    </source>
</evidence>
<evidence type="ECO:0000313" key="2">
    <source>
        <dbReference type="EMBL" id="PNE35283.1"/>
    </source>
</evidence>
<dbReference type="AlphaFoldDB" id="A0A2N8P2P2"/>
<organism evidence="2 3">
    <name type="scientific">Streptomyces eurocidicus</name>
    <name type="common">Streptoverticillium eurocidicus</name>
    <dbReference type="NCBI Taxonomy" id="66423"/>
    <lineage>
        <taxon>Bacteria</taxon>
        <taxon>Bacillati</taxon>
        <taxon>Actinomycetota</taxon>
        <taxon>Actinomycetes</taxon>
        <taxon>Kitasatosporales</taxon>
        <taxon>Streptomycetaceae</taxon>
        <taxon>Streptomyces</taxon>
    </lineage>
</organism>
<dbReference type="Proteomes" id="UP000528608">
    <property type="component" value="Unassembled WGS sequence"/>
</dbReference>
<evidence type="ECO:0000313" key="1">
    <source>
        <dbReference type="EMBL" id="MBB5117427.1"/>
    </source>
</evidence>
<reference evidence="1 4" key="3">
    <citation type="submission" date="2020-08" db="EMBL/GenBank/DDBJ databases">
        <title>Genomic Encyclopedia of Type Strains, Phase III (KMG-III): the genomes of soil and plant-associated and newly described type strains.</title>
        <authorList>
            <person name="Whitman W."/>
        </authorList>
    </citation>
    <scope>NUCLEOTIDE SEQUENCE [LARGE SCALE GENOMIC DNA]</scope>
    <source>
        <strain evidence="1 4">CECT 3259</strain>
    </source>
</reference>
<dbReference type="InterPro" id="IPR046222">
    <property type="entry name" value="DUF6255"/>
</dbReference>
<dbReference type="RefSeq" id="WP_102916609.1">
    <property type="nucleotide sequence ID" value="NZ_JACHJF010000002.1"/>
</dbReference>
<reference evidence="2" key="1">
    <citation type="submission" date="2015-07" db="EMBL/GenBank/DDBJ databases">
        <authorList>
            <person name="Noorani M."/>
        </authorList>
    </citation>
    <scope>NUCLEOTIDE SEQUENCE [LARGE SCALE GENOMIC DNA]</scope>
    <source>
        <strain evidence="2">ATCC 27428</strain>
    </source>
</reference>
<proteinExistence type="predicted"/>
<sequence length="76" mass="8190">MIARVLRSCAHRFGRSSARGESRCGDCGTRRFTGYAALLLPEAPWAVTLSAPERWAADRSAAGNIAAGARLTRNRT</sequence>
<reference evidence="3" key="2">
    <citation type="submission" date="2015-07" db="EMBL/GenBank/DDBJ databases">
        <authorList>
            <person name="Graham D.E."/>
            <person name="Giannone R.J."/>
            <person name="Gulvik C.A."/>
            <person name="Hettich R.L."/>
            <person name="Klingeman D.M."/>
            <person name="Mahan K.M."/>
            <person name="Parry R.J."/>
            <person name="Spain J.C."/>
        </authorList>
    </citation>
    <scope>NUCLEOTIDE SEQUENCE [LARGE SCALE GENOMIC DNA]</scope>
    <source>
        <strain evidence="3">ATCC 27428</strain>
    </source>
</reference>
<dbReference type="EMBL" id="JACHJF010000002">
    <property type="protein sequence ID" value="MBB5117427.1"/>
    <property type="molecule type" value="Genomic_DNA"/>
</dbReference>
<name>A0A2N8P2P2_STREU</name>
<dbReference type="Proteomes" id="UP000235945">
    <property type="component" value="Unassembled WGS sequence"/>
</dbReference>
<keyword evidence="3" id="KW-1185">Reference proteome</keyword>
<dbReference type="Pfam" id="PF19768">
    <property type="entry name" value="DUF6255"/>
    <property type="match status" value="1"/>
</dbReference>
<comment type="caution">
    <text evidence="2">The sequence shown here is derived from an EMBL/GenBank/DDBJ whole genome shotgun (WGS) entry which is preliminary data.</text>
</comment>
<evidence type="ECO:0000313" key="3">
    <source>
        <dbReference type="Proteomes" id="UP000235945"/>
    </source>
</evidence>
<dbReference type="EMBL" id="LGUI01000001">
    <property type="protein sequence ID" value="PNE35283.1"/>
    <property type="molecule type" value="Genomic_DNA"/>
</dbReference>
<accession>A0A2N8P2P2</accession>